<dbReference type="InterPro" id="IPR008490">
    <property type="entry name" value="Transposase_InsH_N"/>
</dbReference>
<proteinExistence type="predicted"/>
<feature type="domain" description="Transposase InsH N-terminal" evidence="1">
    <location>
        <begin position="25"/>
        <end position="62"/>
    </location>
</feature>
<reference evidence="2" key="1">
    <citation type="submission" date="2020-07" db="EMBL/GenBank/DDBJ databases">
        <authorList>
            <person name="Tarantini F.S."/>
            <person name="Hong K.W."/>
            <person name="Chan K.G."/>
        </authorList>
    </citation>
    <scope>NUCLEOTIDE SEQUENCE</scope>
    <source>
        <strain evidence="2">32-07</strain>
    </source>
</reference>
<gene>
    <name evidence="2" type="ORF">AGRA3207_007543</name>
</gene>
<keyword evidence="3" id="KW-1185">Reference proteome</keyword>
<organism evidence="2 3">
    <name type="scientific">Actinomadura graeca</name>
    <dbReference type="NCBI Taxonomy" id="2750812"/>
    <lineage>
        <taxon>Bacteria</taxon>
        <taxon>Bacillati</taxon>
        <taxon>Actinomycetota</taxon>
        <taxon>Actinomycetes</taxon>
        <taxon>Streptosporangiales</taxon>
        <taxon>Thermomonosporaceae</taxon>
        <taxon>Actinomadura</taxon>
    </lineage>
</organism>
<protein>
    <submittedName>
        <fullName evidence="2">Transposase</fullName>
    </submittedName>
</protein>
<dbReference type="RefSeq" id="WP_231332185.1">
    <property type="nucleotide sequence ID" value="NZ_CP059572.1"/>
</dbReference>
<evidence type="ECO:0000313" key="3">
    <source>
        <dbReference type="Proteomes" id="UP001049518"/>
    </source>
</evidence>
<sequence>MWIRDRLAGLCTDDDFAGWYPADGRRGLSPAVRCRIDWKYALGLELTDPGFDHSVLCEFRDRMAWGDRADGLLAVMVDRLVAAGLVKRRGGCGPIPRMCWRRCGG</sequence>
<dbReference type="Proteomes" id="UP001049518">
    <property type="component" value="Chromosome"/>
</dbReference>
<dbReference type="EMBL" id="CP059572">
    <property type="protein sequence ID" value="QXJ25971.1"/>
    <property type="molecule type" value="Genomic_DNA"/>
</dbReference>
<evidence type="ECO:0000313" key="2">
    <source>
        <dbReference type="EMBL" id="QXJ25971.1"/>
    </source>
</evidence>
<accession>A0ABX8R4G8</accession>
<evidence type="ECO:0000259" key="1">
    <source>
        <dbReference type="Pfam" id="PF05598"/>
    </source>
</evidence>
<name>A0ABX8R4G8_9ACTN</name>
<dbReference type="Pfam" id="PF05598">
    <property type="entry name" value="DUF772"/>
    <property type="match status" value="1"/>
</dbReference>